<feature type="signal peptide" evidence="9">
    <location>
        <begin position="1"/>
        <end position="23"/>
    </location>
</feature>
<evidence type="ECO:0000256" key="9">
    <source>
        <dbReference type="SAM" id="SignalP"/>
    </source>
</evidence>
<dbReference type="OrthoDB" id="784140at2759"/>
<evidence type="ECO:0000256" key="6">
    <source>
        <dbReference type="ARBA" id="ARBA00023180"/>
    </source>
</evidence>
<keyword evidence="4 8" id="KW-1133">Transmembrane helix</keyword>
<comment type="caution">
    <text evidence="10">The sequence shown here is derived from an EMBL/GenBank/DDBJ whole genome shotgun (WGS) entry which is preliminary data.</text>
</comment>
<dbReference type="InterPro" id="IPR019395">
    <property type="entry name" value="Transmembrane_161A/B"/>
</dbReference>
<keyword evidence="6" id="KW-0325">Glycoprotein</keyword>
<keyword evidence="9" id="KW-0732">Signal</keyword>
<dbReference type="AlphaFoldDB" id="A0A8S1HM54"/>
<keyword evidence="11" id="KW-1185">Reference proteome</keyword>
<evidence type="ECO:0000256" key="3">
    <source>
        <dbReference type="ARBA" id="ARBA00022692"/>
    </source>
</evidence>
<dbReference type="PANTHER" id="PTHR13624">
    <property type="entry name" value="RE42071P"/>
    <property type="match status" value="1"/>
</dbReference>
<dbReference type="PANTHER" id="PTHR13624:SF6">
    <property type="entry name" value="EMEI"/>
    <property type="match status" value="1"/>
</dbReference>
<feature type="transmembrane region" description="Helical" evidence="8">
    <location>
        <begin position="270"/>
        <end position="288"/>
    </location>
</feature>
<dbReference type="Pfam" id="PF10268">
    <property type="entry name" value="Tmemb_161AB"/>
    <property type="match status" value="2"/>
</dbReference>
<comment type="subcellular location">
    <subcellularLocation>
        <location evidence="1">Membrane</location>
        <topology evidence="1">Multi-pass membrane protein</topology>
    </subcellularLocation>
</comment>
<keyword evidence="3 8" id="KW-0812">Transmembrane</keyword>
<dbReference type="EMBL" id="CAJGYM010000070">
    <property type="protein sequence ID" value="CAD6196301.1"/>
    <property type="molecule type" value="Genomic_DNA"/>
</dbReference>
<organism evidence="10 11">
    <name type="scientific">Caenorhabditis auriculariae</name>
    <dbReference type="NCBI Taxonomy" id="2777116"/>
    <lineage>
        <taxon>Eukaryota</taxon>
        <taxon>Metazoa</taxon>
        <taxon>Ecdysozoa</taxon>
        <taxon>Nematoda</taxon>
        <taxon>Chromadorea</taxon>
        <taxon>Rhabditida</taxon>
        <taxon>Rhabditina</taxon>
        <taxon>Rhabditomorpha</taxon>
        <taxon>Rhabditoidea</taxon>
        <taxon>Rhabditidae</taxon>
        <taxon>Peloderinae</taxon>
        <taxon>Caenorhabditis</taxon>
    </lineage>
</organism>
<evidence type="ECO:0000256" key="7">
    <source>
        <dbReference type="SAM" id="MobiDB-lite"/>
    </source>
</evidence>
<evidence type="ECO:0000256" key="1">
    <source>
        <dbReference type="ARBA" id="ARBA00004141"/>
    </source>
</evidence>
<feature type="transmembrane region" description="Helical" evidence="8">
    <location>
        <begin position="309"/>
        <end position="325"/>
    </location>
</feature>
<evidence type="ECO:0000256" key="8">
    <source>
        <dbReference type="SAM" id="Phobius"/>
    </source>
</evidence>
<evidence type="ECO:0000313" key="11">
    <source>
        <dbReference type="Proteomes" id="UP000835052"/>
    </source>
</evidence>
<evidence type="ECO:0000256" key="5">
    <source>
        <dbReference type="ARBA" id="ARBA00023136"/>
    </source>
</evidence>
<feature type="transmembrane region" description="Helical" evidence="8">
    <location>
        <begin position="138"/>
        <end position="160"/>
    </location>
</feature>
<evidence type="ECO:0008006" key="12">
    <source>
        <dbReference type="Google" id="ProtNLM"/>
    </source>
</evidence>
<reference evidence="10" key="1">
    <citation type="submission" date="2020-10" db="EMBL/GenBank/DDBJ databases">
        <authorList>
            <person name="Kikuchi T."/>
        </authorList>
    </citation>
    <scope>NUCLEOTIDE SEQUENCE</scope>
    <source>
        <strain evidence="10">NKZ352</strain>
    </source>
</reference>
<sequence length="455" mass="51486">MAVLGFHVVVCLVALTLFSKLASRVSFVSFFITNGLYRFIAPSNNELRALLPSSKEKNPRARRKKREEEESQGFNVPKSSEFQLKIVAVKPEDLQNFEMYSALHWLCLCVPICFAVYAICEVYTFVFPDNKDLNVSVILIMVAAGFVLQVMMTLTAWLVTNDDERGFMMMIAALYFLISCIFSMFADRLFDVQMLTAYEKLSSNIVTFVDSSGIMTNTTITDVRPDNPLFLYISLSIFFSVLSAMLVFPNFRCALLYLRAIETDGVLKRILDHIAFVLPALILVTFSLPVKYRLVDSPRKLMTSDQLDILRVYLVILWMILRFAVRVSHLQAHLNLSYEKVAQLQKQSGSVKNFAVQSMVLRYYSYICCASIQYFGPSILAALFAVLLKTAGGLSWLGTAGIPEDQSLEGLGPLRFVFDHFVCRQFFSFLVLVTLVINFSLSVMGVVYHNYLASN</sequence>
<comment type="similarity">
    <text evidence="2">Belongs to the TMEM161 family.</text>
</comment>
<evidence type="ECO:0000256" key="2">
    <source>
        <dbReference type="ARBA" id="ARBA00009706"/>
    </source>
</evidence>
<evidence type="ECO:0000313" key="10">
    <source>
        <dbReference type="EMBL" id="CAD6196301.1"/>
    </source>
</evidence>
<dbReference type="GO" id="GO:0016020">
    <property type="term" value="C:membrane"/>
    <property type="evidence" value="ECO:0007669"/>
    <property type="project" value="UniProtKB-SubCell"/>
</dbReference>
<feature type="transmembrane region" description="Helical" evidence="8">
    <location>
        <begin position="102"/>
        <end position="126"/>
    </location>
</feature>
<feature type="transmembrane region" description="Helical" evidence="8">
    <location>
        <begin position="363"/>
        <end position="388"/>
    </location>
</feature>
<name>A0A8S1HM54_9PELO</name>
<feature type="chain" id="PRO_5035740123" description="Transmembrane protein" evidence="9">
    <location>
        <begin position="24"/>
        <end position="455"/>
    </location>
</feature>
<feature type="transmembrane region" description="Helical" evidence="8">
    <location>
        <begin position="166"/>
        <end position="186"/>
    </location>
</feature>
<accession>A0A8S1HM54</accession>
<feature type="region of interest" description="Disordered" evidence="7">
    <location>
        <begin position="54"/>
        <end position="74"/>
    </location>
</feature>
<proteinExistence type="inferred from homology"/>
<protein>
    <recommendedName>
        <fullName evidence="12">Transmembrane protein</fullName>
    </recommendedName>
</protein>
<dbReference type="Proteomes" id="UP000835052">
    <property type="component" value="Unassembled WGS sequence"/>
</dbReference>
<feature type="transmembrane region" description="Helical" evidence="8">
    <location>
        <begin position="229"/>
        <end position="250"/>
    </location>
</feature>
<feature type="transmembrane region" description="Helical" evidence="8">
    <location>
        <begin position="426"/>
        <end position="448"/>
    </location>
</feature>
<gene>
    <name evidence="10" type="ORF">CAUJ_LOCUS12216</name>
</gene>
<evidence type="ECO:0000256" key="4">
    <source>
        <dbReference type="ARBA" id="ARBA00022989"/>
    </source>
</evidence>
<keyword evidence="5 8" id="KW-0472">Membrane</keyword>